<dbReference type="InterPro" id="IPR003593">
    <property type="entry name" value="AAA+_ATPase"/>
</dbReference>
<accession>A0A7D9H5E0</accession>
<dbReference type="Pfam" id="PF00072">
    <property type="entry name" value="Response_reg"/>
    <property type="match status" value="1"/>
</dbReference>
<dbReference type="SMART" id="SM00448">
    <property type="entry name" value="REC"/>
    <property type="match status" value="1"/>
</dbReference>
<reference evidence="10" key="1">
    <citation type="submission" date="2019-07" db="EMBL/GenBank/DDBJ databases">
        <authorList>
            <person name="Weber M."/>
            <person name="Kostadinov I."/>
            <person name="Kostadinov D I."/>
        </authorList>
    </citation>
    <scope>NUCLEOTIDE SEQUENCE</scope>
    <source>
        <strain evidence="10">Gfbio:sag-sample-m06:053724c1-46a9-4a36-b237-ea2bf867836b</strain>
    </source>
</reference>
<sequence length="456" mass="50671">MSTAHVLVVDDEGDIRALIDEILSDEGYQVTVAADAAEARTARDRDKFDLVLLDIWMPDTDGITLLREWSEPGELDCPVVIMSGHGTVDTAVEATRLGAFDFVEKPLSLAKLLRTVEQALEASRKQGGPARSLFPSLLAPVGRSPLMKELRENVQQIAKHDSAVLLSGEPGTGRGAFARYIHALSPRANAPLVTLLAASLTDRNAEEQLLGSERGGDVHSGYFERAKSGTLIIDELSELCDQAQKLILSVLEQGEFIRSGGLEPVKMQARVLATVKADYQDAIDSSQLRRELISNLNTQSVRVPPLREYAEDVPELLGYYVDKLIDSESLSFRRFSVAAQNRLRNYPWPDNVRELKNLVRRLLLANSEEEITLDEIEKEIIGTSDSDEPLVKQDLLSLPLREAREQFERAYLQQQLVLCDGKVGKLAQRVGMERTHLYRKLRSLGVDFRSVTAADD</sequence>
<dbReference type="Gene3D" id="1.10.10.60">
    <property type="entry name" value="Homeodomain-like"/>
    <property type="match status" value="1"/>
</dbReference>
<dbReference type="Pfam" id="PF00158">
    <property type="entry name" value="Sigma54_activat"/>
    <property type="match status" value="1"/>
</dbReference>
<dbReference type="PROSITE" id="PS50110">
    <property type="entry name" value="RESPONSE_REGULATORY"/>
    <property type="match status" value="1"/>
</dbReference>
<dbReference type="GO" id="GO:0043565">
    <property type="term" value="F:sequence-specific DNA binding"/>
    <property type="evidence" value="ECO:0007669"/>
    <property type="project" value="InterPro"/>
</dbReference>
<feature type="domain" description="Response regulatory" evidence="9">
    <location>
        <begin position="5"/>
        <end position="120"/>
    </location>
</feature>
<dbReference type="PANTHER" id="PTHR32071">
    <property type="entry name" value="TRANSCRIPTIONAL REGULATORY PROTEIN"/>
    <property type="match status" value="1"/>
</dbReference>
<evidence type="ECO:0000313" key="10">
    <source>
        <dbReference type="EMBL" id="VUX55421.1"/>
    </source>
</evidence>
<keyword evidence="1 7" id="KW-0597">Phosphoprotein</keyword>
<dbReference type="PROSITE" id="PS50045">
    <property type="entry name" value="SIGMA54_INTERACT_4"/>
    <property type="match status" value="1"/>
</dbReference>
<dbReference type="InterPro" id="IPR002197">
    <property type="entry name" value="HTH_Fis"/>
</dbReference>
<name>A0A7D9H5E0_9GAMM</name>
<evidence type="ECO:0000256" key="5">
    <source>
        <dbReference type="ARBA" id="ARBA00023015"/>
    </source>
</evidence>
<feature type="domain" description="Sigma-54 factor interaction" evidence="8">
    <location>
        <begin position="140"/>
        <end position="364"/>
    </location>
</feature>
<keyword evidence="6" id="KW-0804">Transcription</keyword>
<dbReference type="Pfam" id="PF02954">
    <property type="entry name" value="HTH_8"/>
    <property type="match status" value="1"/>
</dbReference>
<dbReference type="EMBL" id="LR633967">
    <property type="protein sequence ID" value="VUX55421.1"/>
    <property type="molecule type" value="Genomic_DNA"/>
</dbReference>
<keyword evidence="4" id="KW-0902">Two-component regulatory system</keyword>
<proteinExistence type="predicted"/>
<evidence type="ECO:0000256" key="6">
    <source>
        <dbReference type="ARBA" id="ARBA00023163"/>
    </source>
</evidence>
<dbReference type="InterPro" id="IPR011006">
    <property type="entry name" value="CheY-like_superfamily"/>
</dbReference>
<evidence type="ECO:0000256" key="1">
    <source>
        <dbReference type="ARBA" id="ARBA00022553"/>
    </source>
</evidence>
<evidence type="ECO:0000256" key="3">
    <source>
        <dbReference type="ARBA" id="ARBA00022840"/>
    </source>
</evidence>
<dbReference type="InterPro" id="IPR002078">
    <property type="entry name" value="Sigma_54_int"/>
</dbReference>
<dbReference type="AlphaFoldDB" id="A0A7D9H5E0"/>
<dbReference type="GO" id="GO:0000160">
    <property type="term" value="P:phosphorelay signal transduction system"/>
    <property type="evidence" value="ECO:0007669"/>
    <property type="project" value="UniProtKB-KW"/>
</dbReference>
<evidence type="ECO:0000259" key="9">
    <source>
        <dbReference type="PROSITE" id="PS50110"/>
    </source>
</evidence>
<keyword evidence="3" id="KW-0067">ATP-binding</keyword>
<dbReference type="Gene3D" id="3.40.50.2300">
    <property type="match status" value="1"/>
</dbReference>
<dbReference type="InterPro" id="IPR058031">
    <property type="entry name" value="AAA_lid_NorR"/>
</dbReference>
<dbReference type="Gene3D" id="3.40.50.300">
    <property type="entry name" value="P-loop containing nucleotide triphosphate hydrolases"/>
    <property type="match status" value="1"/>
</dbReference>
<evidence type="ECO:0000256" key="4">
    <source>
        <dbReference type="ARBA" id="ARBA00023012"/>
    </source>
</evidence>
<dbReference type="PANTHER" id="PTHR32071:SF17">
    <property type="entry name" value="TRANSCRIPTIONAL REGULATOR (NTRC FAMILY)"/>
    <property type="match status" value="1"/>
</dbReference>
<dbReference type="SMART" id="SM00382">
    <property type="entry name" value="AAA"/>
    <property type="match status" value="1"/>
</dbReference>
<keyword evidence="5" id="KW-0805">Transcription regulation</keyword>
<protein>
    <submittedName>
        <fullName evidence="10">Two component, sigma54 specific, transcriptional regulator, Fis family</fullName>
    </submittedName>
</protein>
<dbReference type="SUPFAM" id="SSF46689">
    <property type="entry name" value="Homeodomain-like"/>
    <property type="match status" value="1"/>
</dbReference>
<dbReference type="SUPFAM" id="SSF52172">
    <property type="entry name" value="CheY-like"/>
    <property type="match status" value="1"/>
</dbReference>
<dbReference type="SUPFAM" id="SSF52540">
    <property type="entry name" value="P-loop containing nucleoside triphosphate hydrolases"/>
    <property type="match status" value="1"/>
</dbReference>
<gene>
    <name evidence="10" type="ORF">JTBM06_V1_20042</name>
</gene>
<dbReference type="GO" id="GO:0006355">
    <property type="term" value="P:regulation of DNA-templated transcription"/>
    <property type="evidence" value="ECO:0007669"/>
    <property type="project" value="InterPro"/>
</dbReference>
<evidence type="ECO:0000256" key="7">
    <source>
        <dbReference type="PROSITE-ProRule" id="PRU00169"/>
    </source>
</evidence>
<evidence type="ECO:0000259" key="8">
    <source>
        <dbReference type="PROSITE" id="PS50045"/>
    </source>
</evidence>
<organism evidence="10">
    <name type="scientific">uncultured Woeseiaceae bacterium</name>
    <dbReference type="NCBI Taxonomy" id="1983305"/>
    <lineage>
        <taxon>Bacteria</taxon>
        <taxon>Pseudomonadati</taxon>
        <taxon>Pseudomonadota</taxon>
        <taxon>Gammaproteobacteria</taxon>
        <taxon>Woeseiales</taxon>
        <taxon>Woeseiaceae</taxon>
        <taxon>environmental samples</taxon>
    </lineage>
</organism>
<dbReference type="CDD" id="cd00009">
    <property type="entry name" value="AAA"/>
    <property type="match status" value="1"/>
</dbReference>
<dbReference type="InterPro" id="IPR001789">
    <property type="entry name" value="Sig_transdc_resp-reg_receiver"/>
</dbReference>
<dbReference type="Pfam" id="PF25601">
    <property type="entry name" value="AAA_lid_14"/>
    <property type="match status" value="1"/>
</dbReference>
<dbReference type="InterPro" id="IPR009057">
    <property type="entry name" value="Homeodomain-like_sf"/>
</dbReference>
<evidence type="ECO:0000256" key="2">
    <source>
        <dbReference type="ARBA" id="ARBA00022741"/>
    </source>
</evidence>
<dbReference type="Gene3D" id="1.10.8.60">
    <property type="match status" value="1"/>
</dbReference>
<feature type="modified residue" description="4-aspartylphosphate" evidence="7">
    <location>
        <position position="54"/>
    </location>
</feature>
<dbReference type="InterPro" id="IPR027417">
    <property type="entry name" value="P-loop_NTPase"/>
</dbReference>
<dbReference type="FunFam" id="3.40.50.2300:FF:000018">
    <property type="entry name" value="DNA-binding transcriptional regulator NtrC"/>
    <property type="match status" value="1"/>
</dbReference>
<dbReference type="GO" id="GO:0005524">
    <property type="term" value="F:ATP binding"/>
    <property type="evidence" value="ECO:0007669"/>
    <property type="project" value="UniProtKB-KW"/>
</dbReference>
<keyword evidence="2" id="KW-0547">Nucleotide-binding</keyword>